<proteinExistence type="predicted"/>
<dbReference type="Proteomes" id="UP000001260">
    <property type="component" value="Chromosome"/>
</dbReference>
<name>Q253D7_CHLFF</name>
<protein>
    <submittedName>
        <fullName evidence="2">Uncharacterized protein</fullName>
    </submittedName>
</protein>
<keyword evidence="3" id="KW-1185">Reference proteome</keyword>
<gene>
    <name evidence="2" type="ordered locus">CF0829</name>
</gene>
<accession>Q253D7</accession>
<keyword evidence="1" id="KW-0812">Transmembrane</keyword>
<organism evidence="2 3">
    <name type="scientific">Chlamydia felis (strain Fe/C-56)</name>
    <name type="common">Chlamydophila felis</name>
    <dbReference type="NCBI Taxonomy" id="264202"/>
    <lineage>
        <taxon>Bacteria</taxon>
        <taxon>Pseudomonadati</taxon>
        <taxon>Chlamydiota</taxon>
        <taxon>Chlamydiia</taxon>
        <taxon>Chlamydiales</taxon>
        <taxon>Chlamydiaceae</taxon>
        <taxon>Chlamydia/Chlamydophila group</taxon>
        <taxon>Chlamydia</taxon>
    </lineage>
</organism>
<evidence type="ECO:0000256" key="1">
    <source>
        <dbReference type="SAM" id="Phobius"/>
    </source>
</evidence>
<reference evidence="2 3" key="1">
    <citation type="journal article" date="2006" name="DNA Res.">
        <title>Genome sequence of the cat pathogen, Chlamydophila felis.</title>
        <authorList>
            <person name="Azuma Y."/>
            <person name="Hirakawa H."/>
            <person name="Yamashita A."/>
            <person name="Cai Y."/>
            <person name="Rahman M.A."/>
            <person name="Suzuki H."/>
            <person name="Mitaku S."/>
            <person name="Toh H."/>
            <person name="Goto S."/>
            <person name="Murakami T."/>
            <person name="Sugi K."/>
            <person name="Hayashi H."/>
            <person name="Fukushi H."/>
            <person name="Hattori M."/>
            <person name="Kuhara S."/>
            <person name="Shirai M."/>
        </authorList>
    </citation>
    <scope>NUCLEOTIDE SEQUENCE [LARGE SCALE GENOMIC DNA]</scope>
    <source>
        <strain evidence="2 3">Fe/C-56</strain>
    </source>
</reference>
<dbReference type="STRING" id="264202.gene:10544659"/>
<keyword evidence="1" id="KW-1133">Transmembrane helix</keyword>
<feature type="transmembrane region" description="Helical" evidence="1">
    <location>
        <begin position="26"/>
        <end position="45"/>
    </location>
</feature>
<dbReference type="EMBL" id="AP006861">
    <property type="protein sequence ID" value="BAE81601.1"/>
    <property type="molecule type" value="Genomic_DNA"/>
</dbReference>
<dbReference type="HOGENOM" id="CLU_3005772_0_0_0"/>
<dbReference type="AlphaFoldDB" id="Q253D7"/>
<keyword evidence="1" id="KW-0472">Membrane</keyword>
<evidence type="ECO:0000313" key="2">
    <source>
        <dbReference type="EMBL" id="BAE81601.1"/>
    </source>
</evidence>
<evidence type="ECO:0000313" key="3">
    <source>
        <dbReference type="Proteomes" id="UP000001260"/>
    </source>
</evidence>
<dbReference type="KEGG" id="cfe:BAE81601.1"/>
<sequence length="56" mass="6918">MAWDYRDSFEINYLFKFLNRSSFDDFIFNCYFSSLVFLFKIFANLKELHNETEIRA</sequence>